<comment type="caution">
    <text evidence="1">The sequence shown here is derived from an EMBL/GenBank/DDBJ whole genome shotgun (WGS) entry which is preliminary data.</text>
</comment>
<evidence type="ECO:0000313" key="2">
    <source>
        <dbReference type="Proteomes" id="UP001610446"/>
    </source>
</evidence>
<dbReference type="Gene3D" id="3.40.50.720">
    <property type="entry name" value="NAD(P)-binding Rossmann-like Domain"/>
    <property type="match status" value="1"/>
</dbReference>
<evidence type="ECO:0000313" key="1">
    <source>
        <dbReference type="EMBL" id="KAL2844141.1"/>
    </source>
</evidence>
<name>A0ABR4JVU0_9EURO</name>
<keyword evidence="2" id="KW-1185">Reference proteome</keyword>
<protein>
    <recommendedName>
        <fullName evidence="3">Alcohol dehydrogenase-like C-terminal domain-containing protein</fullName>
    </recommendedName>
</protein>
<dbReference type="Pfam" id="PF13602">
    <property type="entry name" value="ADH_zinc_N_2"/>
    <property type="match status" value="1"/>
</dbReference>
<gene>
    <name evidence="1" type="ORF">BJY01DRAFT_248266</name>
</gene>
<proteinExistence type="predicted"/>
<dbReference type="Gene3D" id="3.90.180.10">
    <property type="entry name" value="Medium-chain alcohol dehydrogenases, catalytic domain"/>
    <property type="match status" value="1"/>
</dbReference>
<evidence type="ECO:0008006" key="3">
    <source>
        <dbReference type="Google" id="ProtNLM"/>
    </source>
</evidence>
<sequence length="126" mass="13883">MPRIGEWGRTAKRLSHRQRGADFVVEIANTIEQSAQAVAVDGCIATNRRRGGEGGGETGTSQGSVLATARRIVVGNRQLQEDMNAAIEVGNLRPQIDSEFFQFDALKEAFEYFQRGNHFGKVVVDF</sequence>
<accession>A0ABR4JVU0</accession>
<dbReference type="Proteomes" id="UP001610446">
    <property type="component" value="Unassembled WGS sequence"/>
</dbReference>
<dbReference type="PANTHER" id="PTHR45033">
    <property type="match status" value="1"/>
</dbReference>
<reference evidence="1 2" key="1">
    <citation type="submission" date="2024-07" db="EMBL/GenBank/DDBJ databases">
        <title>Section-level genome sequencing and comparative genomics of Aspergillus sections Usti and Cavernicolus.</title>
        <authorList>
            <consortium name="Lawrence Berkeley National Laboratory"/>
            <person name="Nybo J.L."/>
            <person name="Vesth T.C."/>
            <person name="Theobald S."/>
            <person name="Frisvad J.C."/>
            <person name="Larsen T.O."/>
            <person name="Kjaerboelling I."/>
            <person name="Rothschild-Mancinelli K."/>
            <person name="Lyhne E.K."/>
            <person name="Kogle M.E."/>
            <person name="Barry K."/>
            <person name="Clum A."/>
            <person name="Na H."/>
            <person name="Ledsgaard L."/>
            <person name="Lin J."/>
            <person name="Lipzen A."/>
            <person name="Kuo A."/>
            <person name="Riley R."/>
            <person name="Mondo S."/>
            <person name="Labutti K."/>
            <person name="Haridas S."/>
            <person name="Pangalinan J."/>
            <person name="Salamov A.A."/>
            <person name="Simmons B.A."/>
            <person name="Magnuson J.K."/>
            <person name="Chen J."/>
            <person name="Drula E."/>
            <person name="Henrissat B."/>
            <person name="Wiebenga A."/>
            <person name="Lubbers R.J."/>
            <person name="Gomes A.C."/>
            <person name="Makela M.R."/>
            <person name="Stajich J."/>
            <person name="Grigoriev I.V."/>
            <person name="Mortensen U.H."/>
            <person name="De Vries R.P."/>
            <person name="Baker S.E."/>
            <person name="Andersen M.R."/>
        </authorList>
    </citation>
    <scope>NUCLEOTIDE SEQUENCE [LARGE SCALE GENOMIC DNA]</scope>
    <source>
        <strain evidence="1 2">CBS 123904</strain>
    </source>
</reference>
<dbReference type="PANTHER" id="PTHR45033:SF2">
    <property type="entry name" value="ZINC-TYPE ALCOHOL DEHYDROGENASE-LIKE PROTEIN C1773.06C"/>
    <property type="match status" value="1"/>
</dbReference>
<organism evidence="1 2">
    <name type="scientific">Aspergillus pseudoustus</name>
    <dbReference type="NCBI Taxonomy" id="1810923"/>
    <lineage>
        <taxon>Eukaryota</taxon>
        <taxon>Fungi</taxon>
        <taxon>Dikarya</taxon>
        <taxon>Ascomycota</taxon>
        <taxon>Pezizomycotina</taxon>
        <taxon>Eurotiomycetes</taxon>
        <taxon>Eurotiomycetidae</taxon>
        <taxon>Eurotiales</taxon>
        <taxon>Aspergillaceae</taxon>
        <taxon>Aspergillus</taxon>
        <taxon>Aspergillus subgen. Nidulantes</taxon>
    </lineage>
</organism>
<dbReference type="InterPro" id="IPR052711">
    <property type="entry name" value="Zinc_ADH-like"/>
</dbReference>
<dbReference type="EMBL" id="JBFXLU010000083">
    <property type="protein sequence ID" value="KAL2844141.1"/>
    <property type="molecule type" value="Genomic_DNA"/>
</dbReference>